<keyword evidence="2" id="KW-1185">Reference proteome</keyword>
<dbReference type="Proteomes" id="UP001501710">
    <property type="component" value="Unassembled WGS sequence"/>
</dbReference>
<protein>
    <submittedName>
        <fullName evidence="1">Uncharacterized protein</fullName>
    </submittedName>
</protein>
<gene>
    <name evidence="1" type="ORF">GCM10022254_16530</name>
</gene>
<comment type="caution">
    <text evidence="1">The sequence shown here is derived from an EMBL/GenBank/DDBJ whole genome shotgun (WGS) entry which is preliminary data.</text>
</comment>
<sequence>MAHDEPFGDYYVPILSDGHRLVASRKNEGAVSGNSFDDSGALGRVDWRPVGKDEVHSPSKADTVRNVTVGVVMGVVVTSVAIKAAPRIKSRWNDLKAKRNRNSEASEADGRAATTEMADLSSTAPVDFPKEVDVTLEDFSVSMDSAEVQRRLIAILVAAAFIADQMRALSNARTEDDGASLDLKSTMEKLTAPNIVGGMNRMLAANSSLLDEETSAEIMKLFGGGRFVDGQYVPLRNAKIKDVLRLTDGEF</sequence>
<dbReference type="RefSeq" id="WP_344892260.1">
    <property type="nucleotide sequence ID" value="NZ_BAABAS010000004.1"/>
</dbReference>
<evidence type="ECO:0000313" key="2">
    <source>
        <dbReference type="Proteomes" id="UP001501710"/>
    </source>
</evidence>
<organism evidence="1 2">
    <name type="scientific">Actinomadura meridiana</name>
    <dbReference type="NCBI Taxonomy" id="559626"/>
    <lineage>
        <taxon>Bacteria</taxon>
        <taxon>Bacillati</taxon>
        <taxon>Actinomycetota</taxon>
        <taxon>Actinomycetes</taxon>
        <taxon>Streptosporangiales</taxon>
        <taxon>Thermomonosporaceae</taxon>
        <taxon>Actinomadura</taxon>
    </lineage>
</organism>
<dbReference type="EMBL" id="BAABAS010000004">
    <property type="protein sequence ID" value="GAA4227844.1"/>
    <property type="molecule type" value="Genomic_DNA"/>
</dbReference>
<proteinExistence type="predicted"/>
<reference evidence="2" key="1">
    <citation type="journal article" date="2019" name="Int. J. Syst. Evol. Microbiol.">
        <title>The Global Catalogue of Microorganisms (GCM) 10K type strain sequencing project: providing services to taxonomists for standard genome sequencing and annotation.</title>
        <authorList>
            <consortium name="The Broad Institute Genomics Platform"/>
            <consortium name="The Broad Institute Genome Sequencing Center for Infectious Disease"/>
            <person name="Wu L."/>
            <person name="Ma J."/>
        </authorList>
    </citation>
    <scope>NUCLEOTIDE SEQUENCE [LARGE SCALE GENOMIC DNA]</scope>
    <source>
        <strain evidence="2">JCM 17440</strain>
    </source>
</reference>
<evidence type="ECO:0000313" key="1">
    <source>
        <dbReference type="EMBL" id="GAA4227844.1"/>
    </source>
</evidence>
<name>A0ABP8BVU0_9ACTN</name>
<accession>A0ABP8BVU0</accession>